<keyword evidence="2" id="KW-1185">Reference proteome</keyword>
<dbReference type="InterPro" id="IPR007362">
    <property type="entry name" value="DUF429"/>
</dbReference>
<dbReference type="Pfam" id="PF04250">
    <property type="entry name" value="DUF429"/>
    <property type="match status" value="1"/>
</dbReference>
<dbReference type="OrthoDB" id="9811476at2"/>
<dbReference type="AlphaFoldDB" id="A0A1G6YVK4"/>
<sequence>MAVVAGVDGCRTGWFVVLTDTACPEDLRWKRVDRFSEVLCGADAPQIIAIDVPIGLLSAARRGSRTCDQKARATLRAPRASSVFPPPVRGAINQRDYAAACAANRASSPANIGISSQCFGIVPKIREIDDLMSPELEDRVWEIHPELCFWKMAGGHPMRHNKSKSAGREERLACLVAHGLTAITNAFGERPSGVQKDDILDAAAACWTALRIHAGEAKGISGAEERDDKGLRMEMWV</sequence>
<protein>
    <submittedName>
        <fullName evidence="1">Predicted nuclease (RNAse H fold)</fullName>
    </submittedName>
</protein>
<evidence type="ECO:0000313" key="2">
    <source>
        <dbReference type="Proteomes" id="UP000199412"/>
    </source>
</evidence>
<proteinExistence type="predicted"/>
<gene>
    <name evidence="1" type="ORF">SAMN05421720_102124</name>
</gene>
<dbReference type="RefSeq" id="WP_092782498.1">
    <property type="nucleotide sequence ID" value="NZ_FNAP01000002.1"/>
</dbReference>
<evidence type="ECO:0000313" key="1">
    <source>
        <dbReference type="EMBL" id="SDD93675.1"/>
    </source>
</evidence>
<organism evidence="1 2">
    <name type="scientific">Rhodospira trueperi</name>
    <dbReference type="NCBI Taxonomy" id="69960"/>
    <lineage>
        <taxon>Bacteria</taxon>
        <taxon>Pseudomonadati</taxon>
        <taxon>Pseudomonadota</taxon>
        <taxon>Alphaproteobacteria</taxon>
        <taxon>Rhodospirillales</taxon>
        <taxon>Rhodospirillaceae</taxon>
        <taxon>Rhodospira</taxon>
    </lineage>
</organism>
<accession>A0A1G6YVK4</accession>
<dbReference type="EMBL" id="FNAP01000002">
    <property type="protein sequence ID" value="SDD93675.1"/>
    <property type="molecule type" value="Genomic_DNA"/>
</dbReference>
<dbReference type="STRING" id="69960.SAMN05421720_102124"/>
<name>A0A1G6YVK4_9PROT</name>
<dbReference type="Proteomes" id="UP000199412">
    <property type="component" value="Unassembled WGS sequence"/>
</dbReference>
<reference evidence="1 2" key="1">
    <citation type="submission" date="2016-10" db="EMBL/GenBank/DDBJ databases">
        <authorList>
            <person name="de Groot N.N."/>
        </authorList>
    </citation>
    <scope>NUCLEOTIDE SEQUENCE [LARGE SCALE GENOMIC DNA]</scope>
    <source>
        <strain evidence="1 2">ATCC 700224</strain>
    </source>
</reference>